<keyword evidence="3" id="KW-1185">Reference proteome</keyword>
<comment type="caution">
    <text evidence="2">The sequence shown here is derived from an EMBL/GenBank/DDBJ whole genome shotgun (WGS) entry which is preliminary data.</text>
</comment>
<sequence length="149" mass="16341">MRDLKGCTPCGPTAIDIISISSTIWQDDDNIEETASSETRESKDREDMEDLREANMSDILSPLMRHMSSPKAEDYSPRRCKSYSSSPKGPSKAAYPMRRMGCLDVGAKGQPMRRMGGTEEAKLGSNSAEDKLLDLSPPAHGFLPLPSSM</sequence>
<dbReference type="Proteomes" id="UP001633002">
    <property type="component" value="Unassembled WGS sequence"/>
</dbReference>
<evidence type="ECO:0000313" key="3">
    <source>
        <dbReference type="Proteomes" id="UP001633002"/>
    </source>
</evidence>
<proteinExistence type="predicted"/>
<organism evidence="2 3">
    <name type="scientific">Riccia sorocarpa</name>
    <dbReference type="NCBI Taxonomy" id="122646"/>
    <lineage>
        <taxon>Eukaryota</taxon>
        <taxon>Viridiplantae</taxon>
        <taxon>Streptophyta</taxon>
        <taxon>Embryophyta</taxon>
        <taxon>Marchantiophyta</taxon>
        <taxon>Marchantiopsida</taxon>
        <taxon>Marchantiidae</taxon>
        <taxon>Marchantiales</taxon>
        <taxon>Ricciaceae</taxon>
        <taxon>Riccia</taxon>
    </lineage>
</organism>
<evidence type="ECO:0000313" key="2">
    <source>
        <dbReference type="EMBL" id="KAL3691044.1"/>
    </source>
</evidence>
<dbReference type="AlphaFoldDB" id="A0ABD3HLD3"/>
<feature type="compositionally biased region" description="Basic and acidic residues" evidence="1">
    <location>
        <begin position="116"/>
        <end position="133"/>
    </location>
</feature>
<gene>
    <name evidence="2" type="ORF">R1sor_004695</name>
</gene>
<feature type="region of interest" description="Disordered" evidence="1">
    <location>
        <begin position="25"/>
        <end position="149"/>
    </location>
</feature>
<evidence type="ECO:0000256" key="1">
    <source>
        <dbReference type="SAM" id="MobiDB-lite"/>
    </source>
</evidence>
<protein>
    <submittedName>
        <fullName evidence="2">Uncharacterized protein</fullName>
    </submittedName>
</protein>
<feature type="compositionally biased region" description="Low complexity" evidence="1">
    <location>
        <begin position="82"/>
        <end position="96"/>
    </location>
</feature>
<accession>A0ABD3HLD3</accession>
<dbReference type="EMBL" id="JBJQOH010000003">
    <property type="protein sequence ID" value="KAL3691044.1"/>
    <property type="molecule type" value="Genomic_DNA"/>
</dbReference>
<reference evidence="2 3" key="1">
    <citation type="submission" date="2024-09" db="EMBL/GenBank/DDBJ databases">
        <title>Chromosome-scale assembly of Riccia sorocarpa.</title>
        <authorList>
            <person name="Paukszto L."/>
        </authorList>
    </citation>
    <scope>NUCLEOTIDE SEQUENCE [LARGE SCALE GENOMIC DNA]</scope>
    <source>
        <strain evidence="2">LP-2024</strain>
        <tissue evidence="2">Aerial parts of the thallus</tissue>
    </source>
</reference>
<feature type="compositionally biased region" description="Basic and acidic residues" evidence="1">
    <location>
        <begin position="38"/>
        <end position="55"/>
    </location>
</feature>
<name>A0ABD3HLD3_9MARC</name>